<dbReference type="PANTHER" id="PTHR45138">
    <property type="entry name" value="REGULATORY COMPONENTS OF SENSORY TRANSDUCTION SYSTEM"/>
    <property type="match status" value="1"/>
</dbReference>
<dbReference type="SMART" id="SM00091">
    <property type="entry name" value="PAS"/>
    <property type="match status" value="1"/>
</dbReference>
<dbReference type="SUPFAM" id="SSF55785">
    <property type="entry name" value="PYP-like sensor domain (PAS domain)"/>
    <property type="match status" value="1"/>
</dbReference>
<dbReference type="Gene3D" id="3.30.70.270">
    <property type="match status" value="1"/>
</dbReference>
<evidence type="ECO:0000313" key="5">
    <source>
        <dbReference type="EMBL" id="GAA3935882.1"/>
    </source>
</evidence>
<dbReference type="RefSeq" id="WP_344799943.1">
    <property type="nucleotide sequence ID" value="NZ_BAABBN010000012.1"/>
</dbReference>
<dbReference type="NCBIfam" id="TIGR00254">
    <property type="entry name" value="GGDEF"/>
    <property type="match status" value="1"/>
</dbReference>
<dbReference type="SUPFAM" id="SSF55073">
    <property type="entry name" value="Nucleotide cyclase"/>
    <property type="match status" value="1"/>
</dbReference>
<dbReference type="PANTHER" id="PTHR45138:SF9">
    <property type="entry name" value="DIGUANYLATE CYCLASE DGCM-RELATED"/>
    <property type="match status" value="1"/>
</dbReference>
<keyword evidence="6" id="KW-1185">Reference proteome</keyword>
<dbReference type="InterPro" id="IPR000160">
    <property type="entry name" value="GGDEF_dom"/>
</dbReference>
<dbReference type="Gene3D" id="3.30.450.20">
    <property type="entry name" value="PAS domain"/>
    <property type="match status" value="1"/>
</dbReference>
<gene>
    <name evidence="5" type="ORF">GCM10022277_35460</name>
</gene>
<accession>A0ABP7N424</accession>
<dbReference type="InterPro" id="IPR050469">
    <property type="entry name" value="Diguanylate_Cyclase"/>
</dbReference>
<dbReference type="Pfam" id="PF12860">
    <property type="entry name" value="PAS_7"/>
    <property type="match status" value="1"/>
</dbReference>
<dbReference type="InterPro" id="IPR000014">
    <property type="entry name" value="PAS"/>
</dbReference>
<dbReference type="CDD" id="cd01949">
    <property type="entry name" value="GGDEF"/>
    <property type="match status" value="1"/>
</dbReference>
<evidence type="ECO:0000313" key="6">
    <source>
        <dbReference type="Proteomes" id="UP001501565"/>
    </source>
</evidence>
<feature type="domain" description="GGDEF" evidence="4">
    <location>
        <begin position="175"/>
        <end position="308"/>
    </location>
</feature>
<evidence type="ECO:0000259" key="3">
    <source>
        <dbReference type="PROSITE" id="PS50112"/>
    </source>
</evidence>
<dbReference type="Proteomes" id="UP001501565">
    <property type="component" value="Unassembled WGS sequence"/>
</dbReference>
<dbReference type="PROSITE" id="PS50887">
    <property type="entry name" value="GGDEF"/>
    <property type="match status" value="1"/>
</dbReference>
<comment type="caution">
    <text evidence="5">The sequence shown here is derived from an EMBL/GenBank/DDBJ whole genome shotgun (WGS) entry which is preliminary data.</text>
</comment>
<protein>
    <recommendedName>
        <fullName evidence="1">diguanylate cyclase</fullName>
        <ecNumber evidence="1">2.7.7.65</ecNumber>
    </recommendedName>
</protein>
<dbReference type="PROSITE" id="PS50112">
    <property type="entry name" value="PAS"/>
    <property type="match status" value="1"/>
</dbReference>
<dbReference type="NCBIfam" id="TIGR00229">
    <property type="entry name" value="sensory_box"/>
    <property type="match status" value="1"/>
</dbReference>
<feature type="domain" description="PAS" evidence="3">
    <location>
        <begin position="8"/>
        <end position="54"/>
    </location>
</feature>
<dbReference type="CDD" id="cd00130">
    <property type="entry name" value="PAS"/>
    <property type="match status" value="1"/>
</dbReference>
<dbReference type="InterPro" id="IPR043128">
    <property type="entry name" value="Rev_trsase/Diguanyl_cyclase"/>
</dbReference>
<reference evidence="6" key="1">
    <citation type="journal article" date="2019" name="Int. J. Syst. Evol. Microbiol.">
        <title>The Global Catalogue of Microorganisms (GCM) 10K type strain sequencing project: providing services to taxonomists for standard genome sequencing and annotation.</title>
        <authorList>
            <consortium name="The Broad Institute Genomics Platform"/>
            <consortium name="The Broad Institute Genome Sequencing Center for Infectious Disease"/>
            <person name="Wu L."/>
            <person name="Ma J."/>
        </authorList>
    </citation>
    <scope>NUCLEOTIDE SEQUENCE [LARGE SCALE GENOMIC DNA]</scope>
    <source>
        <strain evidence="6">JCM 17551</strain>
    </source>
</reference>
<proteinExistence type="predicted"/>
<evidence type="ECO:0000259" key="4">
    <source>
        <dbReference type="PROSITE" id="PS50887"/>
    </source>
</evidence>
<sequence>MSNHHEYIGNKLFEFVDINQEGYAIFDANDFLVYCNKAYGQIMGFERNEVIGKTFSQILAMSFEAEKGVKTEHKDVGSFLARVSQQWRSSQYRLFEVETHDGRWFLLSELANETGDVLIQTKQITEQKNLEKKLLSSRDKLRRLALTDELTHVANRRCFVESVEAELSRCQRLRKNVAYMILDLDYFKSVNDTYGHQAGDEVLKHVASLVKETLRDYDIFGRIGGEEFAVFLGQTEAKEALEIAERIRSIIENNPLSHQGVRIQLSASIGISLAYAMNCSYVEMYNQADKALYQAKNEGRNRCVLYESYCGG</sequence>
<comment type="catalytic activity">
    <reaction evidence="2">
        <text>2 GTP = 3',3'-c-di-GMP + 2 diphosphate</text>
        <dbReference type="Rhea" id="RHEA:24898"/>
        <dbReference type="ChEBI" id="CHEBI:33019"/>
        <dbReference type="ChEBI" id="CHEBI:37565"/>
        <dbReference type="ChEBI" id="CHEBI:58805"/>
        <dbReference type="EC" id="2.7.7.65"/>
    </reaction>
</comment>
<dbReference type="EMBL" id="BAABBN010000012">
    <property type="protein sequence ID" value="GAA3935882.1"/>
    <property type="molecule type" value="Genomic_DNA"/>
</dbReference>
<dbReference type="EC" id="2.7.7.65" evidence="1"/>
<name>A0ABP7N424_9GAMM</name>
<dbReference type="SMART" id="SM00267">
    <property type="entry name" value="GGDEF"/>
    <property type="match status" value="1"/>
</dbReference>
<evidence type="ECO:0000256" key="2">
    <source>
        <dbReference type="ARBA" id="ARBA00034247"/>
    </source>
</evidence>
<dbReference type="Pfam" id="PF00990">
    <property type="entry name" value="GGDEF"/>
    <property type="match status" value="1"/>
</dbReference>
<dbReference type="InterPro" id="IPR029787">
    <property type="entry name" value="Nucleotide_cyclase"/>
</dbReference>
<dbReference type="InterPro" id="IPR035965">
    <property type="entry name" value="PAS-like_dom_sf"/>
</dbReference>
<evidence type="ECO:0000256" key="1">
    <source>
        <dbReference type="ARBA" id="ARBA00012528"/>
    </source>
</evidence>
<organism evidence="5 6">
    <name type="scientific">Litoribacillus peritrichatus</name>
    <dbReference type="NCBI Taxonomy" id="718191"/>
    <lineage>
        <taxon>Bacteria</taxon>
        <taxon>Pseudomonadati</taxon>
        <taxon>Pseudomonadota</taxon>
        <taxon>Gammaproteobacteria</taxon>
        <taxon>Oceanospirillales</taxon>
        <taxon>Oceanospirillaceae</taxon>
        <taxon>Litoribacillus</taxon>
    </lineage>
</organism>